<dbReference type="EMBL" id="FOJM01000003">
    <property type="protein sequence ID" value="SFA42883.1"/>
    <property type="molecule type" value="Genomic_DNA"/>
</dbReference>
<reference evidence="2" key="1">
    <citation type="submission" date="2016-10" db="EMBL/GenBank/DDBJ databases">
        <authorList>
            <person name="Varghese N."/>
            <person name="Submissions S."/>
        </authorList>
    </citation>
    <scope>NUCLEOTIDE SEQUENCE [LARGE SCALE GENOMIC DNA]</scope>
    <source>
        <strain evidence="2">DSM 18130</strain>
    </source>
</reference>
<evidence type="ECO:0000313" key="2">
    <source>
        <dbReference type="Proteomes" id="UP000198836"/>
    </source>
</evidence>
<protein>
    <submittedName>
        <fullName evidence="1">Uncharacterized protein</fullName>
    </submittedName>
</protein>
<dbReference type="Proteomes" id="UP000198836">
    <property type="component" value="Unassembled WGS sequence"/>
</dbReference>
<gene>
    <name evidence="1" type="ORF">SAMN04488511_103189</name>
</gene>
<dbReference type="OrthoDB" id="1191296at2"/>
<accession>A0A1I0STZ4</accession>
<proteinExistence type="predicted"/>
<name>A0A1I0STZ4_9SPHI</name>
<keyword evidence="2" id="KW-1185">Reference proteome</keyword>
<organism evidence="1 2">
    <name type="scientific">Pedobacter suwonensis</name>
    <dbReference type="NCBI Taxonomy" id="332999"/>
    <lineage>
        <taxon>Bacteria</taxon>
        <taxon>Pseudomonadati</taxon>
        <taxon>Bacteroidota</taxon>
        <taxon>Sphingobacteriia</taxon>
        <taxon>Sphingobacteriales</taxon>
        <taxon>Sphingobacteriaceae</taxon>
        <taxon>Pedobacter</taxon>
    </lineage>
</organism>
<evidence type="ECO:0000313" key="1">
    <source>
        <dbReference type="EMBL" id="SFA42883.1"/>
    </source>
</evidence>
<dbReference type="AlphaFoldDB" id="A0A1I0STZ4"/>
<sequence>MDFAVRTNFKSARSWSEFNALRETQKAWRMTNALGKAGTKVLSATKVLGVTASVVTTGITATRAGMYYYNGGTDASVGIKAGIDIVMTGVGFLSPIGFGISATYFILDSATGGFGGYGAIK</sequence>
<dbReference type="RefSeq" id="WP_090981037.1">
    <property type="nucleotide sequence ID" value="NZ_FOJM01000003.1"/>
</dbReference>